<keyword evidence="6" id="KW-1185">Reference proteome</keyword>
<dbReference type="GO" id="GO:0006281">
    <property type="term" value="P:DNA repair"/>
    <property type="evidence" value="ECO:0007669"/>
    <property type="project" value="UniProtKB-KW"/>
</dbReference>
<dbReference type="Pfam" id="PF23603">
    <property type="entry name" value="Ubiquitin_TPR1"/>
    <property type="match status" value="1"/>
</dbReference>
<dbReference type="GO" id="GO:0000723">
    <property type="term" value="P:telomere maintenance"/>
    <property type="evidence" value="ECO:0007669"/>
    <property type="project" value="InterPro"/>
</dbReference>
<keyword evidence="1" id="KW-0233">DNA recombination</keyword>
<dbReference type="STRING" id="4081.A0A3Q7I137"/>
<proteinExistence type="inferred from homology"/>
<dbReference type="InterPro" id="IPR010285">
    <property type="entry name" value="DNA_helicase_pif1-like_DEAD"/>
</dbReference>
<dbReference type="PANTHER" id="PTHR10492:SF101">
    <property type="entry name" value="ATP-DEPENDENT DNA HELICASE"/>
    <property type="match status" value="1"/>
</dbReference>
<dbReference type="Gene3D" id="3.40.50.300">
    <property type="entry name" value="P-loop containing nucleotide triphosphate hydrolases"/>
    <property type="match status" value="1"/>
</dbReference>
<protein>
    <recommendedName>
        <fullName evidence="1">ATP-dependent DNA helicase</fullName>
        <ecNumber evidence="1">5.6.2.3</ecNumber>
    </recommendedName>
</protein>
<dbReference type="GO" id="GO:0043139">
    <property type="term" value="F:5'-3' DNA helicase activity"/>
    <property type="evidence" value="ECO:0007669"/>
    <property type="project" value="UniProtKB-EC"/>
</dbReference>
<reference evidence="5" key="2">
    <citation type="submission" date="2019-01" db="UniProtKB">
        <authorList>
            <consortium name="EnsemblPlants"/>
        </authorList>
    </citation>
    <scope>IDENTIFICATION</scope>
    <source>
        <strain evidence="5">cv. Heinz 1706</strain>
    </source>
</reference>
<dbReference type="EC" id="5.6.2.3" evidence="1"/>
<evidence type="ECO:0000256" key="1">
    <source>
        <dbReference type="RuleBase" id="RU363044"/>
    </source>
</evidence>
<comment type="catalytic activity">
    <reaction evidence="1">
        <text>ATP + H2O = ADP + phosphate + H(+)</text>
        <dbReference type="Rhea" id="RHEA:13065"/>
        <dbReference type="ChEBI" id="CHEBI:15377"/>
        <dbReference type="ChEBI" id="CHEBI:15378"/>
        <dbReference type="ChEBI" id="CHEBI:30616"/>
        <dbReference type="ChEBI" id="CHEBI:43474"/>
        <dbReference type="ChEBI" id="CHEBI:456216"/>
        <dbReference type="EC" id="5.6.2.3"/>
    </reaction>
</comment>
<name>A0A3Q7I137_SOLLC</name>
<dbReference type="AlphaFoldDB" id="A0A3Q7I137"/>
<reference evidence="5" key="1">
    <citation type="journal article" date="2012" name="Nature">
        <title>The tomato genome sequence provides insights into fleshy fruit evolution.</title>
        <authorList>
            <consortium name="Tomato Genome Consortium"/>
        </authorList>
    </citation>
    <scope>NUCLEOTIDE SEQUENCE [LARGE SCALE GENOMIC DNA]</scope>
    <source>
        <strain evidence="5">cv. Heinz 1706</strain>
    </source>
</reference>
<keyword evidence="1" id="KW-0234">DNA repair</keyword>
<keyword evidence="1" id="KW-0547">Nucleotide-binding</keyword>
<feature type="domain" description="DNA helicase Pif1-like 2B" evidence="3">
    <location>
        <begin position="208"/>
        <end position="254"/>
    </location>
</feature>
<dbReference type="OMA" id="KNIXSER"/>
<accession>A0A3Q7I137</accession>
<comment type="similarity">
    <text evidence="1">Belongs to the helicase family.</text>
</comment>
<dbReference type="Pfam" id="PF21530">
    <property type="entry name" value="Pif1_2B_dom"/>
    <property type="match status" value="1"/>
</dbReference>
<dbReference type="GO" id="GO:0016887">
    <property type="term" value="F:ATP hydrolysis activity"/>
    <property type="evidence" value="ECO:0007669"/>
    <property type="project" value="RHEA"/>
</dbReference>
<keyword evidence="1" id="KW-0378">Hydrolase</keyword>
<evidence type="ECO:0000313" key="5">
    <source>
        <dbReference type="EnsemblPlants" id="Solyc09g042263.1.1"/>
    </source>
</evidence>
<dbReference type="InterPro" id="IPR027417">
    <property type="entry name" value="P-loop_NTPase"/>
</dbReference>
<comment type="cofactor">
    <cofactor evidence="1">
        <name>Mg(2+)</name>
        <dbReference type="ChEBI" id="CHEBI:18420"/>
    </cofactor>
</comment>
<dbReference type="PaxDb" id="4081-Solyc09g042270.1.1"/>
<keyword evidence="1" id="KW-0227">DNA damage</keyword>
<feature type="domain" description="DNA helicase Pif1-like DEAD-box helicase" evidence="2">
    <location>
        <begin position="1"/>
        <end position="109"/>
    </location>
</feature>
<dbReference type="Pfam" id="PF05970">
    <property type="entry name" value="PIF1"/>
    <property type="match status" value="1"/>
</dbReference>
<dbReference type="InterPro" id="IPR049163">
    <property type="entry name" value="Pif1-like_2B_dom"/>
</dbReference>
<keyword evidence="1" id="KW-0347">Helicase</keyword>
<evidence type="ECO:0000259" key="4">
    <source>
        <dbReference type="Pfam" id="PF23603"/>
    </source>
</evidence>
<dbReference type="GO" id="GO:0006310">
    <property type="term" value="P:DNA recombination"/>
    <property type="evidence" value="ECO:0007669"/>
    <property type="project" value="UniProtKB-KW"/>
</dbReference>
<organism evidence="5">
    <name type="scientific">Solanum lycopersicum</name>
    <name type="common">Tomato</name>
    <name type="synonym">Lycopersicon esculentum</name>
    <dbReference type="NCBI Taxonomy" id="4081"/>
    <lineage>
        <taxon>Eukaryota</taxon>
        <taxon>Viridiplantae</taxon>
        <taxon>Streptophyta</taxon>
        <taxon>Embryophyta</taxon>
        <taxon>Tracheophyta</taxon>
        <taxon>Spermatophyta</taxon>
        <taxon>Magnoliopsida</taxon>
        <taxon>eudicotyledons</taxon>
        <taxon>Gunneridae</taxon>
        <taxon>Pentapetalae</taxon>
        <taxon>asterids</taxon>
        <taxon>lamiids</taxon>
        <taxon>Solanales</taxon>
        <taxon>Solanaceae</taxon>
        <taxon>Solanoideae</taxon>
        <taxon>Solaneae</taxon>
        <taxon>Solanum</taxon>
        <taxon>Solanum subgen. Lycopersicon</taxon>
    </lineage>
</organism>
<dbReference type="InterPro" id="IPR057625">
    <property type="entry name" value="TPR1-6-like_ubiquitin"/>
</dbReference>
<feature type="domain" description="Telomere repeat-binding protein 1-6-like ubiquitin-like" evidence="4">
    <location>
        <begin position="255"/>
        <end position="282"/>
    </location>
</feature>
<evidence type="ECO:0000259" key="2">
    <source>
        <dbReference type="Pfam" id="PF05970"/>
    </source>
</evidence>
<evidence type="ECO:0000259" key="3">
    <source>
        <dbReference type="Pfam" id="PF21530"/>
    </source>
</evidence>
<keyword evidence="1" id="KW-0067">ATP-binding</keyword>
<dbReference type="EnsemblPlants" id="Solyc09g042263.1.1">
    <property type="protein sequence ID" value="Solyc09g042263.1.1"/>
    <property type="gene ID" value="Solyc09g042263.1"/>
</dbReference>
<dbReference type="Proteomes" id="UP000004994">
    <property type="component" value="Chromosome 9"/>
</dbReference>
<sequence length="316" mass="35242">MANKFCFEALDRTLRDILRLKYENSADKPFGGLTMVFGGDFRQILPVIPKGTRADILDASLNSSYLWTFFKIYELKQNMRLCCGRVSDSEAAEVITFDKWLLQIGDGSFYSDVYNDLIKVPTDICIMPSNDPIGSIVDAVYPSLLQKYNDPTYLQERAILTPKNEMVHELNDTIMKMIQGEGRTYFSSDNVCKASVNTNDEDLLYPTEFLNSLRFPGIPNHEVQLKVGTPVMLLRNLNQSEGLCNGTRLIVTHLVKFSITSFKVPELYIEVPETATVGSLKVRKGELAAIVGMVGSGKSSLLASMLGELHKVLGDS</sequence>
<evidence type="ECO:0000313" key="6">
    <source>
        <dbReference type="Proteomes" id="UP000004994"/>
    </source>
</evidence>
<dbReference type="Gramene" id="Solyc09g042263.1.1">
    <property type="protein sequence ID" value="Solyc09g042263.1.1"/>
    <property type="gene ID" value="Solyc09g042263.1"/>
</dbReference>
<dbReference type="PANTHER" id="PTHR10492">
    <property type="match status" value="1"/>
</dbReference>
<dbReference type="InParanoid" id="A0A3Q7I137"/>
<dbReference type="SUPFAM" id="SSF52540">
    <property type="entry name" value="P-loop containing nucleoside triphosphate hydrolases"/>
    <property type="match status" value="2"/>
</dbReference>
<dbReference type="GO" id="GO:0005524">
    <property type="term" value="F:ATP binding"/>
    <property type="evidence" value="ECO:0007669"/>
    <property type="project" value="UniProtKB-KW"/>
</dbReference>